<comment type="caution">
    <text evidence="7">The sequence shown here is derived from an EMBL/GenBank/DDBJ whole genome shotgun (WGS) entry which is preliminary data.</text>
</comment>
<feature type="domain" description="D-isomer specific 2-hydroxyacid dehydrogenase NAD-binding" evidence="6">
    <location>
        <begin position="130"/>
        <end position="306"/>
    </location>
</feature>
<evidence type="ECO:0000259" key="5">
    <source>
        <dbReference type="Pfam" id="PF00389"/>
    </source>
</evidence>
<sequence length="343" mass="35420">MTRLLAAGDHFVLNRLIVEAVRAAADGAADLEIGELELPWPLEPFGPVAEVDEASGTEDELIGALGGAEICVTQLAPLTARVLAACPDLRLACVTRGGPVNVNLAAAARHGVAVCAAPGRNAAATAEHAVGLILAAIRRIPSTHGELLAGRWRGDHYRYDAVGPELDGATVGLVGYGAVGRRVARALAGLGARVLVSDPYARDVPGDVERVPLGDLLRRSLVVSLHARATEETAGLIGAAEIAAMPYGSILVNCARGALLDYDALCDALDSGHLYAAALDVYPAEPLPPGSRLLTTPGLTLTPHIAGASRETAEKAARIAAAEVARHLTGAPLRHRVTPDDRA</sequence>
<accession>A0A3A4ANT5</accession>
<dbReference type="PROSITE" id="PS00671">
    <property type="entry name" value="D_2_HYDROXYACID_DH_3"/>
    <property type="match status" value="1"/>
</dbReference>
<evidence type="ECO:0000256" key="4">
    <source>
        <dbReference type="RuleBase" id="RU003719"/>
    </source>
</evidence>
<evidence type="ECO:0000313" key="7">
    <source>
        <dbReference type="EMBL" id="RJL30125.1"/>
    </source>
</evidence>
<dbReference type="PANTHER" id="PTHR43761:SF1">
    <property type="entry name" value="D-ISOMER SPECIFIC 2-HYDROXYACID DEHYDROGENASE CATALYTIC DOMAIN-CONTAINING PROTEIN-RELATED"/>
    <property type="match status" value="1"/>
</dbReference>
<dbReference type="Pfam" id="PF02826">
    <property type="entry name" value="2-Hacid_dh_C"/>
    <property type="match status" value="1"/>
</dbReference>
<dbReference type="AlphaFoldDB" id="A0A3A4ANT5"/>
<proteinExistence type="inferred from homology"/>
<protein>
    <submittedName>
        <fullName evidence="7">Hydroxyacid dehydrogenase</fullName>
    </submittedName>
</protein>
<evidence type="ECO:0000256" key="1">
    <source>
        <dbReference type="ARBA" id="ARBA00005854"/>
    </source>
</evidence>
<dbReference type="Gene3D" id="3.40.50.720">
    <property type="entry name" value="NAD(P)-binding Rossmann-like Domain"/>
    <property type="match status" value="2"/>
</dbReference>
<organism evidence="7 8">
    <name type="scientific">Bailinhaonella thermotolerans</name>
    <dbReference type="NCBI Taxonomy" id="1070861"/>
    <lineage>
        <taxon>Bacteria</taxon>
        <taxon>Bacillati</taxon>
        <taxon>Actinomycetota</taxon>
        <taxon>Actinomycetes</taxon>
        <taxon>Streptosporangiales</taxon>
        <taxon>Streptosporangiaceae</taxon>
        <taxon>Bailinhaonella</taxon>
    </lineage>
</organism>
<keyword evidence="2 4" id="KW-0560">Oxidoreductase</keyword>
<dbReference type="SUPFAM" id="SSF51735">
    <property type="entry name" value="NAD(P)-binding Rossmann-fold domains"/>
    <property type="match status" value="1"/>
</dbReference>
<reference evidence="7 8" key="1">
    <citation type="submission" date="2018-09" db="EMBL/GenBank/DDBJ databases">
        <title>YIM 75507 draft genome.</title>
        <authorList>
            <person name="Tang S."/>
            <person name="Feng Y."/>
        </authorList>
    </citation>
    <scope>NUCLEOTIDE SEQUENCE [LARGE SCALE GENOMIC DNA]</scope>
    <source>
        <strain evidence="7 8">YIM 75507</strain>
    </source>
</reference>
<dbReference type="GO" id="GO:0051287">
    <property type="term" value="F:NAD binding"/>
    <property type="evidence" value="ECO:0007669"/>
    <property type="project" value="InterPro"/>
</dbReference>
<dbReference type="Proteomes" id="UP000265768">
    <property type="component" value="Unassembled WGS sequence"/>
</dbReference>
<dbReference type="GO" id="GO:0016616">
    <property type="term" value="F:oxidoreductase activity, acting on the CH-OH group of donors, NAD or NADP as acceptor"/>
    <property type="evidence" value="ECO:0007669"/>
    <property type="project" value="InterPro"/>
</dbReference>
<evidence type="ECO:0000256" key="3">
    <source>
        <dbReference type="ARBA" id="ARBA00023027"/>
    </source>
</evidence>
<feature type="domain" description="D-isomer specific 2-hydroxyacid dehydrogenase catalytic" evidence="5">
    <location>
        <begin position="55"/>
        <end position="337"/>
    </location>
</feature>
<dbReference type="SUPFAM" id="SSF52283">
    <property type="entry name" value="Formate/glycerate dehydrogenase catalytic domain-like"/>
    <property type="match status" value="1"/>
</dbReference>
<evidence type="ECO:0000259" key="6">
    <source>
        <dbReference type="Pfam" id="PF02826"/>
    </source>
</evidence>
<dbReference type="InterPro" id="IPR006139">
    <property type="entry name" value="D-isomer_2_OHA_DH_cat_dom"/>
</dbReference>
<evidence type="ECO:0000256" key="2">
    <source>
        <dbReference type="ARBA" id="ARBA00023002"/>
    </source>
</evidence>
<keyword evidence="3" id="KW-0520">NAD</keyword>
<name>A0A3A4ANT5_9ACTN</name>
<evidence type="ECO:0000313" key="8">
    <source>
        <dbReference type="Proteomes" id="UP000265768"/>
    </source>
</evidence>
<dbReference type="InterPro" id="IPR029753">
    <property type="entry name" value="D-isomer_DH_CS"/>
</dbReference>
<comment type="similarity">
    <text evidence="1 4">Belongs to the D-isomer specific 2-hydroxyacid dehydrogenase family.</text>
</comment>
<keyword evidence="8" id="KW-1185">Reference proteome</keyword>
<dbReference type="PANTHER" id="PTHR43761">
    <property type="entry name" value="D-ISOMER SPECIFIC 2-HYDROXYACID DEHYDROGENASE FAMILY PROTEIN (AFU_ORTHOLOGUE AFUA_1G13630)"/>
    <property type="match status" value="1"/>
</dbReference>
<dbReference type="Pfam" id="PF00389">
    <property type="entry name" value="2-Hacid_dh"/>
    <property type="match status" value="1"/>
</dbReference>
<dbReference type="EMBL" id="QZEY01000010">
    <property type="protein sequence ID" value="RJL30125.1"/>
    <property type="molecule type" value="Genomic_DNA"/>
</dbReference>
<dbReference type="RefSeq" id="WP_119928905.1">
    <property type="nucleotide sequence ID" value="NZ_QZEY01000010.1"/>
</dbReference>
<dbReference type="InterPro" id="IPR050418">
    <property type="entry name" value="D-iso_2-hydroxyacid_DH_PdxB"/>
</dbReference>
<dbReference type="OrthoDB" id="9793626at2"/>
<gene>
    <name evidence="7" type="ORF">D5H75_24710</name>
</gene>
<dbReference type="InterPro" id="IPR036291">
    <property type="entry name" value="NAD(P)-bd_dom_sf"/>
</dbReference>
<dbReference type="InterPro" id="IPR006140">
    <property type="entry name" value="D-isomer_DH_NAD-bd"/>
</dbReference>